<protein>
    <recommendedName>
        <fullName evidence="3">Polyketide cyclase</fullName>
    </recommendedName>
</protein>
<evidence type="ECO:0000313" key="1">
    <source>
        <dbReference type="EMBL" id="AJY75371.1"/>
    </source>
</evidence>
<dbReference type="RefSeq" id="WP_045670800.1">
    <property type="nucleotide sequence ID" value="NZ_CP011058.1"/>
</dbReference>
<reference evidence="1 2" key="1">
    <citation type="journal article" date="2015" name="J. Biotechnol.">
        <title>Complete genome sequence of Paenibacillus beijingensis 7188(T) (=DSM 24997(T)), a novel rhizobacterium from jujube garden soil.</title>
        <authorList>
            <person name="Kwak Y."/>
            <person name="Shin J.H."/>
        </authorList>
    </citation>
    <scope>NUCLEOTIDE SEQUENCE [LARGE SCALE GENOMIC DNA]</scope>
    <source>
        <strain evidence="1 2">DSM 24997</strain>
    </source>
</reference>
<dbReference type="Proteomes" id="UP000032633">
    <property type="component" value="Chromosome"/>
</dbReference>
<dbReference type="HOGENOM" id="CLU_1711457_0_0_9"/>
<accession>A0A0D5NJD0</accession>
<organism evidence="1 2">
    <name type="scientific">Paenibacillus beijingensis</name>
    <dbReference type="NCBI Taxonomy" id="1126833"/>
    <lineage>
        <taxon>Bacteria</taxon>
        <taxon>Bacillati</taxon>
        <taxon>Bacillota</taxon>
        <taxon>Bacilli</taxon>
        <taxon>Bacillales</taxon>
        <taxon>Paenibacillaceae</taxon>
        <taxon>Paenibacillus</taxon>
    </lineage>
</organism>
<keyword evidence="2" id="KW-1185">Reference proteome</keyword>
<reference evidence="2" key="2">
    <citation type="submission" date="2015-03" db="EMBL/GenBank/DDBJ databases">
        <title>Genome sequence of Paenibacillus beijingensis strain DSM 24997T.</title>
        <authorList>
            <person name="Kwak Y."/>
            <person name="Shin J.-H."/>
        </authorList>
    </citation>
    <scope>NUCLEOTIDE SEQUENCE [LARGE SCALE GENOMIC DNA]</scope>
    <source>
        <strain evidence="2">DSM 24997</strain>
    </source>
</reference>
<evidence type="ECO:0008006" key="3">
    <source>
        <dbReference type="Google" id="ProtNLM"/>
    </source>
</evidence>
<dbReference type="SUPFAM" id="SSF55961">
    <property type="entry name" value="Bet v1-like"/>
    <property type="match status" value="1"/>
</dbReference>
<dbReference type="Pfam" id="PF10604">
    <property type="entry name" value="Polyketide_cyc2"/>
    <property type="match status" value="1"/>
</dbReference>
<dbReference type="KEGG" id="pbj:VN24_13315"/>
<gene>
    <name evidence="1" type="ORF">VN24_13315</name>
</gene>
<dbReference type="EMBL" id="CP011058">
    <property type="protein sequence ID" value="AJY75371.1"/>
    <property type="molecule type" value="Genomic_DNA"/>
</dbReference>
<evidence type="ECO:0000313" key="2">
    <source>
        <dbReference type="Proteomes" id="UP000032633"/>
    </source>
</evidence>
<sequence>MEISFRNEISIESSVNLVYDFLRKMDNFSIWNYAVMSVEPIDGRRSEIYRLTRDLGQSTETETVTIMESRQNRFLHFEAAGGRFPYEMKYELQQAGNRTLLTNDVILKPEGVSRLLLNLFKGNIQSEVKNNLNVLKSIFESNAVNK</sequence>
<dbReference type="PATRIC" id="fig|1126833.4.peg.2904"/>
<dbReference type="AlphaFoldDB" id="A0A0D5NJD0"/>
<dbReference type="InterPro" id="IPR019587">
    <property type="entry name" value="Polyketide_cyclase/dehydratase"/>
</dbReference>
<name>A0A0D5NJD0_9BACL</name>
<dbReference type="OrthoDB" id="2605243at2"/>
<dbReference type="InterPro" id="IPR023393">
    <property type="entry name" value="START-like_dom_sf"/>
</dbReference>
<proteinExistence type="predicted"/>
<dbReference type="Gene3D" id="3.30.530.20">
    <property type="match status" value="1"/>
</dbReference>